<feature type="domain" description="PEGA" evidence="2">
    <location>
        <begin position="335"/>
        <end position="399"/>
    </location>
</feature>
<evidence type="ECO:0000259" key="2">
    <source>
        <dbReference type="Pfam" id="PF08308"/>
    </source>
</evidence>
<dbReference type="Pfam" id="PF08308">
    <property type="entry name" value="PEGA"/>
    <property type="match status" value="5"/>
</dbReference>
<sequence length="432" mass="45411">MRISHLVLVLLIAAALCVIPAAANVGGDTATIYVTSSPSGASVYDAGVYEGTTPCYITVYTTGTPVSHDITVSKSGYYDYHQYVGDVTTGEYITVDAYLTPIVQNGYLDISSSPSGANAYVDGNYKGTTPLTVSVDSGTHSVRLEKPGYNTFYGTYSVSNGQTTYVSATLGSAVSYGYINVQSYPSGANIYVDGNYYDTTPAVITVTSGTSHNVKLVLSGYNVYTQTISVGAGSTAYMNVNLVSSSDAYLRITSTPAGAAVYVDGTYMGNTAYSSGSSVSYLNVGPLSSGTHSIMLKKDGYNTYTSSVTLSPNEVRTLSITLVQSSPTPSGNAALSMDSTPSGAEVYVDNVFRGYTPLYLSDIPEGRHTLLLQLSGYNDWTEYVNFVAGQTVTMDVPLTTAVVPTPSQSSFPILAFAGVIGLAAVLVLRRTN</sequence>
<feature type="domain" description="PEGA" evidence="2">
    <location>
        <begin position="30"/>
        <end position="100"/>
    </location>
</feature>
<dbReference type="Proteomes" id="UP001273136">
    <property type="component" value="Unassembled WGS sequence"/>
</dbReference>
<feature type="transmembrane region" description="Helical" evidence="1">
    <location>
        <begin position="410"/>
        <end position="428"/>
    </location>
</feature>
<dbReference type="InterPro" id="IPR013229">
    <property type="entry name" value="PEGA"/>
</dbReference>
<dbReference type="RefSeq" id="WP_338093285.1">
    <property type="nucleotide sequence ID" value="NZ_JAWDKA010000001.1"/>
</dbReference>
<keyword evidence="4" id="KW-1185">Reference proteome</keyword>
<name>A0AAE4MB33_9EURY</name>
<accession>A0AAE4MB33</accession>
<reference evidence="3" key="1">
    <citation type="submission" date="2023-06" db="EMBL/GenBank/DDBJ databases">
        <title>Genome sequence of Methancorpusculaceae sp. Ag1.</title>
        <authorList>
            <person name="Protasov E."/>
            <person name="Platt K."/>
            <person name="Poehlein A."/>
            <person name="Daniel R."/>
            <person name="Brune A."/>
        </authorList>
    </citation>
    <scope>NUCLEOTIDE SEQUENCE</scope>
    <source>
        <strain evidence="3">Ag1</strain>
    </source>
</reference>
<dbReference type="EMBL" id="JAWDKA010000001">
    <property type="protein sequence ID" value="MDV0440889.1"/>
    <property type="molecule type" value="Genomic_DNA"/>
</dbReference>
<proteinExistence type="predicted"/>
<dbReference type="Gene3D" id="2.60.40.1120">
    <property type="entry name" value="Carboxypeptidase-like, regulatory domain"/>
    <property type="match status" value="1"/>
</dbReference>
<protein>
    <recommendedName>
        <fullName evidence="2">PEGA domain-containing protein</fullName>
    </recommendedName>
</protein>
<organism evidence="3 4">
    <name type="scientific">Methanorbis furvi</name>
    <dbReference type="NCBI Taxonomy" id="3028299"/>
    <lineage>
        <taxon>Archaea</taxon>
        <taxon>Methanobacteriati</taxon>
        <taxon>Methanobacteriota</taxon>
        <taxon>Stenosarchaea group</taxon>
        <taxon>Methanomicrobia</taxon>
        <taxon>Methanomicrobiales</taxon>
        <taxon>Methanocorpusculaceae</taxon>
        <taxon>Methanorbis</taxon>
    </lineage>
</organism>
<evidence type="ECO:0000313" key="3">
    <source>
        <dbReference type="EMBL" id="MDV0440889.1"/>
    </source>
</evidence>
<dbReference type="PANTHER" id="PTHR36194:SF1">
    <property type="entry name" value="S-LAYER-LIKE PROTEIN"/>
    <property type="match status" value="1"/>
</dbReference>
<dbReference type="AlphaFoldDB" id="A0AAE4MB33"/>
<comment type="caution">
    <text evidence="3">The sequence shown here is derived from an EMBL/GenBank/DDBJ whole genome shotgun (WGS) entry which is preliminary data.</text>
</comment>
<feature type="domain" description="PEGA" evidence="2">
    <location>
        <begin position="108"/>
        <end position="170"/>
    </location>
</feature>
<evidence type="ECO:0000313" key="4">
    <source>
        <dbReference type="Proteomes" id="UP001273136"/>
    </source>
</evidence>
<keyword evidence="1" id="KW-1133">Transmembrane helix</keyword>
<dbReference type="PANTHER" id="PTHR36194">
    <property type="entry name" value="S-LAYER-LIKE PROTEIN"/>
    <property type="match status" value="1"/>
</dbReference>
<keyword evidence="1" id="KW-0812">Transmembrane</keyword>
<keyword evidence="1" id="KW-0472">Membrane</keyword>
<feature type="domain" description="PEGA" evidence="2">
    <location>
        <begin position="178"/>
        <end position="244"/>
    </location>
</feature>
<feature type="domain" description="PEGA" evidence="2">
    <location>
        <begin position="250"/>
        <end position="325"/>
    </location>
</feature>
<gene>
    <name evidence="3" type="ORF">McpAg1_00660</name>
</gene>
<evidence type="ECO:0000256" key="1">
    <source>
        <dbReference type="SAM" id="Phobius"/>
    </source>
</evidence>